<keyword evidence="2" id="KW-1185">Reference proteome</keyword>
<proteinExistence type="predicted"/>
<gene>
    <name evidence="1" type="ORF">HK100_010211</name>
</gene>
<name>A0AAD5T5F3_9FUNG</name>
<evidence type="ECO:0000313" key="1">
    <source>
        <dbReference type="EMBL" id="KAJ3126508.1"/>
    </source>
</evidence>
<organism evidence="1 2">
    <name type="scientific">Physocladia obscura</name>
    <dbReference type="NCBI Taxonomy" id="109957"/>
    <lineage>
        <taxon>Eukaryota</taxon>
        <taxon>Fungi</taxon>
        <taxon>Fungi incertae sedis</taxon>
        <taxon>Chytridiomycota</taxon>
        <taxon>Chytridiomycota incertae sedis</taxon>
        <taxon>Chytridiomycetes</taxon>
        <taxon>Chytridiales</taxon>
        <taxon>Chytriomycetaceae</taxon>
        <taxon>Physocladia</taxon>
    </lineage>
</organism>
<dbReference type="Proteomes" id="UP001211907">
    <property type="component" value="Unassembled WGS sequence"/>
</dbReference>
<comment type="caution">
    <text evidence="1">The sequence shown here is derived from an EMBL/GenBank/DDBJ whole genome shotgun (WGS) entry which is preliminary data.</text>
</comment>
<accession>A0AAD5T5F3</accession>
<evidence type="ECO:0000313" key="2">
    <source>
        <dbReference type="Proteomes" id="UP001211907"/>
    </source>
</evidence>
<dbReference type="AlphaFoldDB" id="A0AAD5T5F3"/>
<sequence>MKALIEIEEELKLFKDRYYLEKSREIDVEIKTVHNGTNSKIATLADDIERRKLEFEKYAVERLRVVEEQFTKEYDAAVEIANLEFVIEIAVYQTNEGKPDEQIGSTGKA</sequence>
<dbReference type="EMBL" id="JADGJH010000555">
    <property type="protein sequence ID" value="KAJ3126508.1"/>
    <property type="molecule type" value="Genomic_DNA"/>
</dbReference>
<reference evidence="1" key="1">
    <citation type="submission" date="2020-05" db="EMBL/GenBank/DDBJ databases">
        <title>Phylogenomic resolution of chytrid fungi.</title>
        <authorList>
            <person name="Stajich J.E."/>
            <person name="Amses K."/>
            <person name="Simmons R."/>
            <person name="Seto K."/>
            <person name="Myers J."/>
            <person name="Bonds A."/>
            <person name="Quandt C.A."/>
            <person name="Barry K."/>
            <person name="Liu P."/>
            <person name="Grigoriev I."/>
            <person name="Longcore J.E."/>
            <person name="James T.Y."/>
        </authorList>
    </citation>
    <scope>NUCLEOTIDE SEQUENCE</scope>
    <source>
        <strain evidence="1">JEL0513</strain>
    </source>
</reference>
<protein>
    <submittedName>
        <fullName evidence="1">Uncharacterized protein</fullName>
    </submittedName>
</protein>